<comment type="caution">
    <text evidence="1">The sequence shown here is derived from an EMBL/GenBank/DDBJ whole genome shotgun (WGS) entry which is preliminary data.</text>
</comment>
<proteinExistence type="predicted"/>
<accession>A0A365QJ63</accession>
<dbReference type="EMBL" id="QMFZ01000048">
    <property type="protein sequence ID" value="RBB33163.1"/>
    <property type="molecule type" value="Genomic_DNA"/>
</dbReference>
<evidence type="ECO:0000313" key="2">
    <source>
        <dbReference type="Proteomes" id="UP000252458"/>
    </source>
</evidence>
<organism evidence="1 2">
    <name type="scientific">Burkholderia reimsis</name>
    <dbReference type="NCBI Taxonomy" id="2234132"/>
    <lineage>
        <taxon>Bacteria</taxon>
        <taxon>Pseudomonadati</taxon>
        <taxon>Pseudomonadota</taxon>
        <taxon>Betaproteobacteria</taxon>
        <taxon>Burkholderiales</taxon>
        <taxon>Burkholderiaceae</taxon>
        <taxon>Burkholderia</taxon>
    </lineage>
</organism>
<protein>
    <submittedName>
        <fullName evidence="1">Uncharacterized protein</fullName>
    </submittedName>
</protein>
<gene>
    <name evidence="1" type="ORF">DPV79_36105</name>
</gene>
<name>A0A365QJ63_9BURK</name>
<dbReference type="Proteomes" id="UP000252458">
    <property type="component" value="Unassembled WGS sequence"/>
</dbReference>
<reference evidence="1 2" key="1">
    <citation type="submission" date="2018-06" db="EMBL/GenBank/DDBJ databases">
        <title>Draft genome sequence of Burkholderia reimsis strain BE51 isolated from a French agricultural soil.</title>
        <authorList>
            <person name="Esmaeel Q."/>
        </authorList>
    </citation>
    <scope>NUCLEOTIDE SEQUENCE [LARGE SCALE GENOMIC DNA]</scope>
    <source>
        <strain evidence="1 2">BE51</strain>
    </source>
</reference>
<dbReference type="AlphaFoldDB" id="A0A365QJ63"/>
<sequence>MYVIESATTPKHIPSTQSIRPSIFIVVIALYGFIEQRHIIVTGVPVIIVSDLASTVECLFVAELSPAAVGSG</sequence>
<keyword evidence="2" id="KW-1185">Reference proteome</keyword>
<evidence type="ECO:0000313" key="1">
    <source>
        <dbReference type="EMBL" id="RBB33163.1"/>
    </source>
</evidence>